<dbReference type="Proteomes" id="UP001596237">
    <property type="component" value="Unassembled WGS sequence"/>
</dbReference>
<proteinExistence type="predicted"/>
<evidence type="ECO:0000256" key="1">
    <source>
        <dbReference type="SAM" id="SignalP"/>
    </source>
</evidence>
<dbReference type="Pfam" id="PF10670">
    <property type="entry name" value="DUF4198"/>
    <property type="match status" value="1"/>
</dbReference>
<keyword evidence="3" id="KW-1185">Reference proteome</keyword>
<name>A0ABW1WST9_9HYPH</name>
<evidence type="ECO:0000313" key="2">
    <source>
        <dbReference type="EMBL" id="MFC6390250.1"/>
    </source>
</evidence>
<reference evidence="3" key="1">
    <citation type="journal article" date="2019" name="Int. J. Syst. Evol. Microbiol.">
        <title>The Global Catalogue of Microorganisms (GCM) 10K type strain sequencing project: providing services to taxonomists for standard genome sequencing and annotation.</title>
        <authorList>
            <consortium name="The Broad Institute Genomics Platform"/>
            <consortium name="The Broad Institute Genome Sequencing Center for Infectious Disease"/>
            <person name="Wu L."/>
            <person name="Ma J."/>
        </authorList>
    </citation>
    <scope>NUCLEOTIDE SEQUENCE [LARGE SCALE GENOMIC DNA]</scope>
    <source>
        <strain evidence="3">CCUG 36916</strain>
    </source>
</reference>
<dbReference type="EMBL" id="JBHSTT010000042">
    <property type="protein sequence ID" value="MFC6390250.1"/>
    <property type="molecule type" value="Genomic_DNA"/>
</dbReference>
<comment type="caution">
    <text evidence="2">The sequence shown here is derived from an EMBL/GenBank/DDBJ whole genome shotgun (WGS) entry which is preliminary data.</text>
</comment>
<evidence type="ECO:0000313" key="3">
    <source>
        <dbReference type="Proteomes" id="UP001596237"/>
    </source>
</evidence>
<dbReference type="InterPro" id="IPR019613">
    <property type="entry name" value="DUF4198"/>
</dbReference>
<dbReference type="RefSeq" id="WP_009865618.1">
    <property type="nucleotide sequence ID" value="NZ_JBHSTT010000042.1"/>
</dbReference>
<keyword evidence="1" id="KW-0732">Signal</keyword>
<sequence>MKSVACLVAAFLAWTVPATAHDLWLAPGQGGVHVLYGHPHEPEMPSAAKLMSLTAYEASGTKALAAKAEAGVLRAAYQGDALVAAAYDNGYWVRLEDGTYRNASKRVLPLATKSLWSMKFAKAALGAAAPWDRVVGHPLEIVPLEDPATASGTIRVKVLFEGRPLASASVVATDGVNFKSEADQARATTDAEGIARVPLRSAGPQVLAASHHVRPSQTPQLADTDAYSATFAFTISDPKTN</sequence>
<organism evidence="2 3">
    <name type="scientific">Methylorubrum zatmanii</name>
    <dbReference type="NCBI Taxonomy" id="29429"/>
    <lineage>
        <taxon>Bacteria</taxon>
        <taxon>Pseudomonadati</taxon>
        <taxon>Pseudomonadota</taxon>
        <taxon>Alphaproteobacteria</taxon>
        <taxon>Hyphomicrobiales</taxon>
        <taxon>Methylobacteriaceae</taxon>
        <taxon>Methylorubrum</taxon>
    </lineage>
</organism>
<protein>
    <submittedName>
        <fullName evidence="2">DUF4198 domain-containing protein</fullName>
    </submittedName>
</protein>
<feature type="chain" id="PRO_5047265276" evidence="1">
    <location>
        <begin position="21"/>
        <end position="241"/>
    </location>
</feature>
<accession>A0ABW1WST9</accession>
<feature type="signal peptide" evidence="1">
    <location>
        <begin position="1"/>
        <end position="20"/>
    </location>
</feature>
<gene>
    <name evidence="2" type="ORF">ACFQDP_13035</name>
</gene>